<evidence type="ECO:0000256" key="4">
    <source>
        <dbReference type="ARBA" id="ARBA00022960"/>
    </source>
</evidence>
<comment type="similarity">
    <text evidence="1 9">Belongs to the peptidase S11 family.</text>
</comment>
<dbReference type="Proteomes" id="UP000886059">
    <property type="component" value="Unassembled WGS sequence"/>
</dbReference>
<dbReference type="SUPFAM" id="SSF56601">
    <property type="entry name" value="beta-lactamase/transpeptidase-like"/>
    <property type="match status" value="1"/>
</dbReference>
<gene>
    <name evidence="12" type="ORF">ENL01_03620</name>
</gene>
<evidence type="ECO:0000256" key="3">
    <source>
        <dbReference type="ARBA" id="ARBA00022801"/>
    </source>
</evidence>
<keyword evidence="3" id="KW-0378">Hydrolase</keyword>
<evidence type="ECO:0000256" key="9">
    <source>
        <dbReference type="RuleBase" id="RU004016"/>
    </source>
</evidence>
<organism evidence="12">
    <name type="scientific">Chlorobaculum parvum</name>
    <dbReference type="NCBI Taxonomy" id="274539"/>
    <lineage>
        <taxon>Bacteria</taxon>
        <taxon>Pseudomonadati</taxon>
        <taxon>Chlorobiota</taxon>
        <taxon>Chlorobiia</taxon>
        <taxon>Chlorobiales</taxon>
        <taxon>Chlorobiaceae</taxon>
        <taxon>Chlorobaculum</taxon>
    </lineage>
</organism>
<dbReference type="GO" id="GO:0006508">
    <property type="term" value="P:proteolysis"/>
    <property type="evidence" value="ECO:0007669"/>
    <property type="project" value="InterPro"/>
</dbReference>
<dbReference type="PANTHER" id="PTHR21581:SF33">
    <property type="entry name" value="D-ALANYL-D-ALANINE CARBOXYPEPTIDASE DACB"/>
    <property type="match status" value="1"/>
</dbReference>
<keyword evidence="6" id="KW-0961">Cell wall biogenesis/degradation</keyword>
<feature type="region of interest" description="Disordered" evidence="10">
    <location>
        <begin position="338"/>
        <end position="384"/>
    </location>
</feature>
<keyword evidence="12" id="KW-0645">Protease</keyword>
<feature type="binding site" evidence="8">
    <location>
        <position position="213"/>
    </location>
    <ligand>
        <name>substrate</name>
    </ligand>
</feature>
<dbReference type="GO" id="GO:0009002">
    <property type="term" value="F:serine-type D-Ala-D-Ala carboxypeptidase activity"/>
    <property type="evidence" value="ECO:0007669"/>
    <property type="project" value="InterPro"/>
</dbReference>
<comment type="caution">
    <text evidence="12">The sequence shown here is derived from an EMBL/GenBank/DDBJ whole genome shotgun (WGS) entry which is preliminary data.</text>
</comment>
<dbReference type="GO" id="GO:0009252">
    <property type="term" value="P:peptidoglycan biosynthetic process"/>
    <property type="evidence" value="ECO:0007669"/>
    <property type="project" value="UniProtKB-KW"/>
</dbReference>
<dbReference type="InterPro" id="IPR012338">
    <property type="entry name" value="Beta-lactam/transpept-like"/>
</dbReference>
<evidence type="ECO:0000256" key="8">
    <source>
        <dbReference type="PIRSR" id="PIRSR618044-2"/>
    </source>
</evidence>
<feature type="active site" description="Acyl-ester intermediate" evidence="7">
    <location>
        <position position="48"/>
    </location>
</feature>
<dbReference type="PANTHER" id="PTHR21581">
    <property type="entry name" value="D-ALANYL-D-ALANINE CARBOXYPEPTIDASE"/>
    <property type="match status" value="1"/>
</dbReference>
<evidence type="ECO:0000256" key="2">
    <source>
        <dbReference type="ARBA" id="ARBA00022729"/>
    </source>
</evidence>
<evidence type="ECO:0000256" key="7">
    <source>
        <dbReference type="PIRSR" id="PIRSR618044-1"/>
    </source>
</evidence>
<dbReference type="EMBL" id="DRSK01000202">
    <property type="protein sequence ID" value="HHE07969.1"/>
    <property type="molecule type" value="Genomic_DNA"/>
</dbReference>
<keyword evidence="12" id="KW-0121">Carboxypeptidase</keyword>
<dbReference type="Pfam" id="PF00768">
    <property type="entry name" value="Peptidase_S11"/>
    <property type="match status" value="1"/>
</dbReference>
<dbReference type="GO" id="GO:0008360">
    <property type="term" value="P:regulation of cell shape"/>
    <property type="evidence" value="ECO:0007669"/>
    <property type="project" value="UniProtKB-KW"/>
</dbReference>
<dbReference type="InterPro" id="IPR018044">
    <property type="entry name" value="Peptidase_S11"/>
</dbReference>
<reference evidence="12" key="1">
    <citation type="journal article" date="2020" name="mSystems">
        <title>Genome- and Community-Level Interaction Insights into Carbon Utilization and Element Cycling Functions of Hydrothermarchaeota in Hydrothermal Sediment.</title>
        <authorList>
            <person name="Zhou Z."/>
            <person name="Liu Y."/>
            <person name="Xu W."/>
            <person name="Pan J."/>
            <person name="Luo Z.H."/>
            <person name="Li M."/>
        </authorList>
    </citation>
    <scope>NUCLEOTIDE SEQUENCE [LARGE SCALE GENOMIC DNA]</scope>
    <source>
        <strain evidence="12">HyVt-628</strain>
    </source>
</reference>
<evidence type="ECO:0000256" key="6">
    <source>
        <dbReference type="ARBA" id="ARBA00023316"/>
    </source>
</evidence>
<feature type="domain" description="Peptidase S11 D-alanyl-D-alanine carboxypeptidase A N-terminal" evidence="11">
    <location>
        <begin position="22"/>
        <end position="244"/>
    </location>
</feature>
<keyword evidence="4" id="KW-0133">Cell shape</keyword>
<dbReference type="AlphaFoldDB" id="A0A7C5DC73"/>
<name>A0A7C5DC73_9CHLB</name>
<dbReference type="GO" id="GO:0071555">
    <property type="term" value="P:cell wall organization"/>
    <property type="evidence" value="ECO:0007669"/>
    <property type="project" value="UniProtKB-KW"/>
</dbReference>
<keyword evidence="5" id="KW-0573">Peptidoglycan synthesis</keyword>
<protein>
    <submittedName>
        <fullName evidence="12">D-alanyl-D-alanine carboxypeptidase</fullName>
    </submittedName>
</protein>
<feature type="active site" description="Proton acceptor" evidence="7">
    <location>
        <position position="51"/>
    </location>
</feature>
<keyword evidence="2" id="KW-0732">Signal</keyword>
<evidence type="ECO:0000313" key="12">
    <source>
        <dbReference type="EMBL" id="HHE07969.1"/>
    </source>
</evidence>
<proteinExistence type="inferred from homology"/>
<feature type="compositionally biased region" description="Basic and acidic residues" evidence="10">
    <location>
        <begin position="340"/>
        <end position="357"/>
    </location>
</feature>
<dbReference type="InterPro" id="IPR001967">
    <property type="entry name" value="Peptidase_S11_N"/>
</dbReference>
<dbReference type="PRINTS" id="PR00725">
    <property type="entry name" value="DADACBPTASE1"/>
</dbReference>
<dbReference type="Gene3D" id="3.40.710.10">
    <property type="entry name" value="DD-peptidase/beta-lactamase superfamily"/>
    <property type="match status" value="1"/>
</dbReference>
<accession>A0A7C5DC73</accession>
<feature type="active site" evidence="7">
    <location>
        <position position="103"/>
    </location>
</feature>
<sequence>MLLPPDAAARKRGKPEGEDAVTAFLVKETNSSGFLKEKNIDKSLSPASLTKIMTCMLAIESGRLDDVVTIPLVATKVEPTRAGFKPGDRFTLRDLVKAAMVHSCNDAAFAIAVHLGGSLKGFVAKMNARARALSMTHTVFTNPAGYDCGPYAGNRSTARDLMKLTEQAIRYSEFNKIAKLDRVVFRELKTGRRYALGTHNKLLGRYRYSVGIKTGYTSKAGPCLIARAKRGGKDMMVIMLHAKTNRWDLASSMFEQGFKPRANSTRHLRAKKKQIEEIRAAKIKKGHSAKSFSMAKSSKTDVVPVENSSTKELAHVPAEVVYARRAKALEALKQKVARQTAEREAAAKKEAGKRSDDQAGTQQMLDIRKPEGSLLRHSGLVSDI</sequence>
<evidence type="ECO:0000256" key="10">
    <source>
        <dbReference type="SAM" id="MobiDB-lite"/>
    </source>
</evidence>
<evidence type="ECO:0000259" key="11">
    <source>
        <dbReference type="Pfam" id="PF00768"/>
    </source>
</evidence>
<evidence type="ECO:0000256" key="1">
    <source>
        <dbReference type="ARBA" id="ARBA00007164"/>
    </source>
</evidence>
<evidence type="ECO:0000256" key="5">
    <source>
        <dbReference type="ARBA" id="ARBA00022984"/>
    </source>
</evidence>